<dbReference type="InterPro" id="IPR005312">
    <property type="entry name" value="DUF1759"/>
</dbReference>
<reference evidence="3" key="1">
    <citation type="submission" date="2022-11" db="UniProtKB">
        <authorList>
            <consortium name="WormBaseParasite"/>
        </authorList>
    </citation>
    <scope>IDENTIFICATION</scope>
</reference>
<keyword evidence="2" id="KW-1185">Reference proteome</keyword>
<protein>
    <submittedName>
        <fullName evidence="3">Uncharacterized protein</fullName>
    </submittedName>
</protein>
<organism evidence="2 3">
    <name type="scientific">Meloidogyne incognita</name>
    <name type="common">Southern root-knot nematode worm</name>
    <name type="synonym">Oxyuris incognita</name>
    <dbReference type="NCBI Taxonomy" id="6306"/>
    <lineage>
        <taxon>Eukaryota</taxon>
        <taxon>Metazoa</taxon>
        <taxon>Ecdysozoa</taxon>
        <taxon>Nematoda</taxon>
        <taxon>Chromadorea</taxon>
        <taxon>Rhabditida</taxon>
        <taxon>Tylenchina</taxon>
        <taxon>Tylenchomorpha</taxon>
        <taxon>Tylenchoidea</taxon>
        <taxon>Meloidogynidae</taxon>
        <taxon>Meloidogyninae</taxon>
        <taxon>Meloidogyne</taxon>
        <taxon>Meloidogyne incognita group</taxon>
    </lineage>
</organism>
<feature type="coiled-coil region" evidence="1">
    <location>
        <begin position="201"/>
        <end position="254"/>
    </location>
</feature>
<accession>A0A914L7X3</accession>
<evidence type="ECO:0000313" key="2">
    <source>
        <dbReference type="Proteomes" id="UP000887563"/>
    </source>
</evidence>
<proteinExistence type="predicted"/>
<evidence type="ECO:0000313" key="3">
    <source>
        <dbReference type="WBParaSite" id="Minc3s00268g09012"/>
    </source>
</evidence>
<sequence length="321" mass="37114">MAAIYIERIQTARDVIEMYLPTEIPVIPQAINTPREKHILECKESMLKENHDELLTQTEEIRSCRARFSELCQASGTAVRAELDAAYREHITPHELQAFLTRANTKIKAIRDAKTAIKLLLEGYRGNGNRRNVVLPALTLKEFDGTKWDQFWPLYETTIHVDTSLDPVQKMTYLDSLIIGEARKVIQGLVPFSDDNYLLAIDLLKEKYGKKENQIRDLHNKLSKLPNARQIEDDQKLQLDIERLSRQLENLDQDLSSPQVYLNLEQKMSKKVLQRYIDLKMADPNKNEWSTGLFRKTYQKAIEQLNMVKGIGKTAKHAIQL</sequence>
<name>A0A914L7X3_MELIC</name>
<evidence type="ECO:0000256" key="1">
    <source>
        <dbReference type="SAM" id="Coils"/>
    </source>
</evidence>
<dbReference type="PANTHER" id="PTHR22954">
    <property type="entry name" value="RETROVIRAL PROTEASE-RELATED"/>
    <property type="match status" value="1"/>
</dbReference>
<keyword evidence="1" id="KW-0175">Coiled coil</keyword>
<dbReference type="PANTHER" id="PTHR22954:SF3">
    <property type="entry name" value="PROTEIN CBG08539"/>
    <property type="match status" value="1"/>
</dbReference>
<dbReference type="AlphaFoldDB" id="A0A914L7X3"/>
<dbReference type="Proteomes" id="UP000887563">
    <property type="component" value="Unplaced"/>
</dbReference>
<dbReference type="WBParaSite" id="Minc3s00268g09012">
    <property type="protein sequence ID" value="Minc3s00268g09012"/>
    <property type="gene ID" value="Minc3s00268g09012"/>
</dbReference>
<dbReference type="Pfam" id="PF03564">
    <property type="entry name" value="DUF1759"/>
    <property type="match status" value="1"/>
</dbReference>